<dbReference type="OrthoDB" id="289038at2759"/>
<dbReference type="GO" id="GO:0016579">
    <property type="term" value="P:protein deubiquitination"/>
    <property type="evidence" value="ECO:0007669"/>
    <property type="project" value="InterPro"/>
</dbReference>
<dbReference type="PANTHER" id="PTHR24006">
    <property type="entry name" value="UBIQUITIN CARBOXYL-TERMINAL HYDROLASE"/>
    <property type="match status" value="1"/>
</dbReference>
<dbReference type="GO" id="GO:0005829">
    <property type="term" value="C:cytosol"/>
    <property type="evidence" value="ECO:0007669"/>
    <property type="project" value="TreeGrafter"/>
</dbReference>
<dbReference type="eggNOG" id="KOG1863">
    <property type="taxonomic scope" value="Eukaryota"/>
</dbReference>
<dbReference type="CDD" id="cd02659">
    <property type="entry name" value="peptidase_C19C"/>
    <property type="match status" value="1"/>
</dbReference>
<proteinExistence type="inferred from homology"/>
<evidence type="ECO:0000259" key="9">
    <source>
        <dbReference type="PROSITE" id="PS50235"/>
    </source>
</evidence>
<dbReference type="PANTHER" id="PTHR24006:SF644">
    <property type="entry name" value="UBIQUITIN CARBOXYL-TERMINAL HYDROLASE 7"/>
    <property type="match status" value="1"/>
</dbReference>
<protein>
    <recommendedName>
        <fullName evidence="3">ubiquitinyl hydrolase 1</fullName>
        <ecNumber evidence="3">3.4.19.12</ecNumber>
    </recommendedName>
</protein>
<dbReference type="GO" id="GO:0004843">
    <property type="term" value="F:cysteine-type deubiquitinase activity"/>
    <property type="evidence" value="ECO:0007669"/>
    <property type="project" value="UniProtKB-EC"/>
</dbReference>
<dbReference type="InterPro" id="IPR001394">
    <property type="entry name" value="Peptidase_C19_UCH"/>
</dbReference>
<feature type="domain" description="USP" evidence="9">
    <location>
        <begin position="184"/>
        <end position="521"/>
    </location>
</feature>
<dbReference type="KEGG" id="olu:OSTLU_36349"/>
<dbReference type="PROSITE" id="PS50235">
    <property type="entry name" value="USP_3"/>
    <property type="match status" value="1"/>
</dbReference>
<evidence type="ECO:0000256" key="4">
    <source>
        <dbReference type="ARBA" id="ARBA00022670"/>
    </source>
</evidence>
<dbReference type="SUPFAM" id="SSF49599">
    <property type="entry name" value="TRAF domain-like"/>
    <property type="match status" value="1"/>
</dbReference>
<dbReference type="PROSITE" id="PS00973">
    <property type="entry name" value="USP_2"/>
    <property type="match status" value="1"/>
</dbReference>
<accession>A4RT79</accession>
<dbReference type="CDD" id="cd00121">
    <property type="entry name" value="MATH"/>
    <property type="match status" value="1"/>
</dbReference>
<dbReference type="InterPro" id="IPR002083">
    <property type="entry name" value="MATH/TRAF_dom"/>
</dbReference>
<dbReference type="PROSITE" id="PS50144">
    <property type="entry name" value="MATH"/>
    <property type="match status" value="1"/>
</dbReference>
<evidence type="ECO:0000313" key="10">
    <source>
        <dbReference type="EMBL" id="ABO94654.1"/>
    </source>
</evidence>
<dbReference type="EC" id="3.4.19.12" evidence="3"/>
<organism evidence="10 11">
    <name type="scientific">Ostreococcus lucimarinus (strain CCE9901)</name>
    <dbReference type="NCBI Taxonomy" id="436017"/>
    <lineage>
        <taxon>Eukaryota</taxon>
        <taxon>Viridiplantae</taxon>
        <taxon>Chlorophyta</taxon>
        <taxon>Mamiellophyceae</taxon>
        <taxon>Mamiellales</taxon>
        <taxon>Bathycoccaceae</taxon>
        <taxon>Ostreococcus</taxon>
    </lineage>
</organism>
<evidence type="ECO:0000256" key="3">
    <source>
        <dbReference type="ARBA" id="ARBA00012759"/>
    </source>
</evidence>
<dbReference type="GO" id="GO:0005634">
    <property type="term" value="C:nucleus"/>
    <property type="evidence" value="ECO:0007669"/>
    <property type="project" value="TreeGrafter"/>
</dbReference>
<dbReference type="EMBL" id="CP000582">
    <property type="protein sequence ID" value="ABO94654.1"/>
    <property type="molecule type" value="Genomic_DNA"/>
</dbReference>
<comment type="catalytic activity">
    <reaction evidence="1">
        <text>Thiol-dependent hydrolysis of ester, thioester, amide, peptide and isopeptide bonds formed by the C-terminal Gly of ubiquitin (a 76-residue protein attached to proteins as an intracellular targeting signal).</text>
        <dbReference type="EC" id="3.4.19.12"/>
    </reaction>
</comment>
<keyword evidence="7" id="KW-0788">Thiol protease</keyword>
<dbReference type="InterPro" id="IPR029346">
    <property type="entry name" value="USP_C"/>
</dbReference>
<dbReference type="InterPro" id="IPR024729">
    <property type="entry name" value="USP7_ICP0-binding_dom"/>
</dbReference>
<dbReference type="Pfam" id="PF14533">
    <property type="entry name" value="USP7_C2"/>
    <property type="match status" value="1"/>
</dbReference>
<dbReference type="SUPFAM" id="SSF54001">
    <property type="entry name" value="Cysteine proteinases"/>
    <property type="match status" value="1"/>
</dbReference>
<dbReference type="AlphaFoldDB" id="A4RT79"/>
<dbReference type="OMA" id="HTAHHRF"/>
<dbReference type="Gene3D" id="3.10.20.90">
    <property type="entry name" value="Phosphatidylinositol 3-kinase Catalytic Subunit, Chain A, domain 1"/>
    <property type="match status" value="2"/>
</dbReference>
<dbReference type="GO" id="GO:0031647">
    <property type="term" value="P:regulation of protein stability"/>
    <property type="evidence" value="ECO:0007669"/>
    <property type="project" value="TreeGrafter"/>
</dbReference>
<dbReference type="GO" id="GO:0006508">
    <property type="term" value="P:proteolysis"/>
    <property type="evidence" value="ECO:0007669"/>
    <property type="project" value="UniProtKB-KW"/>
</dbReference>
<evidence type="ECO:0000256" key="6">
    <source>
        <dbReference type="ARBA" id="ARBA00022801"/>
    </source>
</evidence>
<dbReference type="PROSITE" id="PS00972">
    <property type="entry name" value="USP_1"/>
    <property type="match status" value="1"/>
</dbReference>
<dbReference type="InterPro" id="IPR008974">
    <property type="entry name" value="TRAF-like"/>
</dbReference>
<evidence type="ECO:0000256" key="2">
    <source>
        <dbReference type="ARBA" id="ARBA00009085"/>
    </source>
</evidence>
<dbReference type="Gene3D" id="3.90.70.10">
    <property type="entry name" value="Cysteine proteinases"/>
    <property type="match status" value="1"/>
</dbReference>
<dbReference type="Gene3D" id="2.60.210.10">
    <property type="entry name" value="Apoptosis, Tumor Necrosis Factor Receptor Associated Protein 2, Chain A"/>
    <property type="match status" value="1"/>
</dbReference>
<dbReference type="Gramene" id="ABO94654">
    <property type="protein sequence ID" value="ABO94654"/>
    <property type="gene ID" value="OSTLU_36349"/>
</dbReference>
<keyword evidence="5" id="KW-0833">Ubl conjugation pathway</keyword>
<evidence type="ECO:0000259" key="8">
    <source>
        <dbReference type="PROSITE" id="PS50144"/>
    </source>
</evidence>
<dbReference type="Pfam" id="PF00443">
    <property type="entry name" value="UCH"/>
    <property type="match status" value="1"/>
</dbReference>
<dbReference type="InterPro" id="IPR050164">
    <property type="entry name" value="Peptidase_C19"/>
</dbReference>
<reference evidence="10 11" key="1">
    <citation type="journal article" date="2007" name="Proc. Natl. Acad. Sci. U.S.A.">
        <title>The tiny eukaryote Ostreococcus provides genomic insights into the paradox of plankton speciation.</title>
        <authorList>
            <person name="Palenik B."/>
            <person name="Grimwood J."/>
            <person name="Aerts A."/>
            <person name="Rouze P."/>
            <person name="Salamov A."/>
            <person name="Putnam N."/>
            <person name="Dupont C."/>
            <person name="Jorgensen R."/>
            <person name="Derelle E."/>
            <person name="Rombauts S."/>
            <person name="Zhou K."/>
            <person name="Otillar R."/>
            <person name="Merchant S.S."/>
            <person name="Podell S."/>
            <person name="Gaasterland T."/>
            <person name="Napoli C."/>
            <person name="Gendler K."/>
            <person name="Manuell A."/>
            <person name="Tai V."/>
            <person name="Vallon O."/>
            <person name="Piganeau G."/>
            <person name="Jancek S."/>
            <person name="Heijde M."/>
            <person name="Jabbari K."/>
            <person name="Bowler C."/>
            <person name="Lohr M."/>
            <person name="Robbens S."/>
            <person name="Werner G."/>
            <person name="Dubchak I."/>
            <person name="Pazour G.J."/>
            <person name="Ren Q."/>
            <person name="Paulsen I."/>
            <person name="Delwiche C."/>
            <person name="Schmutz J."/>
            <person name="Rokhsar D."/>
            <person name="Van de Peer Y."/>
            <person name="Moreau H."/>
            <person name="Grigoriev I.V."/>
        </authorList>
    </citation>
    <scope>NUCLEOTIDE SEQUENCE [LARGE SCALE GENOMIC DNA]</scope>
    <source>
        <strain evidence="10 11">CCE9901</strain>
    </source>
</reference>
<dbReference type="RefSeq" id="XP_001416361.1">
    <property type="nucleotide sequence ID" value="XM_001416324.1"/>
</dbReference>
<dbReference type="InterPro" id="IPR038765">
    <property type="entry name" value="Papain-like_cys_pep_sf"/>
</dbReference>
<dbReference type="Pfam" id="PF22486">
    <property type="entry name" value="MATH_2"/>
    <property type="match status" value="1"/>
</dbReference>
<dbReference type="STRING" id="436017.A4RT79"/>
<evidence type="ECO:0000313" key="11">
    <source>
        <dbReference type="Proteomes" id="UP000001568"/>
    </source>
</evidence>
<dbReference type="FunFam" id="3.90.70.10:FF:000044">
    <property type="entry name" value="Ubiquitin carboxyl-terminal hydrolase 13"/>
    <property type="match status" value="1"/>
</dbReference>
<dbReference type="GeneID" id="5000294"/>
<dbReference type="HOGENOM" id="CLU_003532_0_1_1"/>
<dbReference type="Pfam" id="PF12436">
    <property type="entry name" value="USP7_ICP0_bdg"/>
    <property type="match status" value="1"/>
</dbReference>
<keyword evidence="4" id="KW-0645">Protease</keyword>
<feature type="domain" description="MATH" evidence="8">
    <location>
        <begin position="17"/>
        <end position="155"/>
    </location>
</feature>
<sequence length="1127" mass="130359">MSSGSEDSELAFSTAEPTTFSWRAEFSRWKKRDAKVVSQTFECGDTLFRLAMYPFGSNLNSKSETPAQVSLFLDTGATKPRRIEDDMSREWRRHAKFELQLLHPTDASVVESKETSHTFDRREADWGFASFITREDVFEKGYVDAEGCVNFRVHVTPIEEHEVDRPMQSAFYSEYDSRKETGLIGLKNQGATCYMNSLLQTLYHIPSFRRAVYHMPTNETEEAHTSMPLALQSVFYCLQYAKEGDVSTEDLTRSFGWDSYDSFMQHDVQELNRVLQDKLEEAMKQTCVEGTIQKLFEGHTTNFIECINVDYKSERKEEFLDLQLDVKGCKDIYASFDRYTEIEKLDGENKYRAEGHGLQDARKGTLFHDFPPVLQIQLKRFEYDYQRDTMVKIHDRYEFPEELDLDVGDRKYLVPESDKSVRNKYKLHSVLVHSGGINGGHYYAFVKPNLQAEDAQWFKFDDEHVTKETAEKSVVEQYGSGGAAAVDSDMDADDDSTNVRVAPNLRFQKVSSAYMLVYIREDDMDQIMCVANKSHLTEYLQARFAEEQKAKEKEAQEKKEAHLYTIIKVLTRQDLERQIASEKFFDLGNFESAQRFRLHKKSTFTKFRELVSEKLGIPAERQRYWTYSPRRNKTSRPATALPDHANTPPTWTVEKTRLKYTVPNSQHASSGEFRLYLEELDDDAFANSDPERDIWLHVKLYNPHEARLSYCGTLYASPEETLSTYMPKIKSMAGFASTASTLMFEEIAFVRESKIQIDQLSDKQVKTYPLSDPDDGSKTLQLGNGDILLIQPEITEDMEDSLKFPNVVQYADFRHNHQIVHFRELEAPKVDKVTLELTKMMSYDQVADVLASAIGLDDPLRLRFTAHHVYTNGPKSASFQFRGADTLIKMLENQQSDVLYYEVLDMPLPELQELKTLKVFFHGLNTKLVEEFQLRLSKSAAVKDVLEEVRSRLGTRVGGRKLRLLELFYSQIYKVFEEEKDIADINDQYWTLRAEEVPDDESEEDRLLRVYNISKDLSNPNQFYAYDEPMLLRTCEGETLGEVKARIKTRLEATDEDFAKWKFYIGHPPRYEILDDDELVISSKLVRIAKEGFCESTLGIEREVRGPRRPASRQGKPAGFERAIKIM</sequence>
<keyword evidence="6" id="KW-0378">Hydrolase</keyword>
<evidence type="ECO:0000256" key="1">
    <source>
        <dbReference type="ARBA" id="ARBA00000707"/>
    </source>
</evidence>
<dbReference type="InterPro" id="IPR028889">
    <property type="entry name" value="USP"/>
</dbReference>
<dbReference type="SMART" id="SM00061">
    <property type="entry name" value="MATH"/>
    <property type="match status" value="1"/>
</dbReference>
<evidence type="ECO:0000256" key="7">
    <source>
        <dbReference type="ARBA" id="ARBA00022807"/>
    </source>
</evidence>
<evidence type="ECO:0000256" key="5">
    <source>
        <dbReference type="ARBA" id="ARBA00022786"/>
    </source>
</evidence>
<gene>
    <name evidence="10" type="ORF">OSTLU_36349</name>
</gene>
<dbReference type="InterPro" id="IPR018200">
    <property type="entry name" value="USP_CS"/>
</dbReference>
<keyword evidence="11" id="KW-1185">Reference proteome</keyword>
<comment type="similarity">
    <text evidence="2">Belongs to the peptidase C19 family.</text>
</comment>
<dbReference type="Proteomes" id="UP000001568">
    <property type="component" value="Chromosome 2"/>
</dbReference>
<name>A4RT79_OSTLU</name>